<accession>A0A7I7KXR2</accession>
<evidence type="ECO:0000259" key="3">
    <source>
        <dbReference type="PROSITE" id="PS51077"/>
    </source>
</evidence>
<dbReference type="SUPFAM" id="SSF55781">
    <property type="entry name" value="GAF domain-like"/>
    <property type="match status" value="1"/>
</dbReference>
<dbReference type="InterPro" id="IPR005471">
    <property type="entry name" value="Tscrpt_reg_IclR_N"/>
</dbReference>
<dbReference type="InterPro" id="IPR029016">
    <property type="entry name" value="GAF-like_dom_sf"/>
</dbReference>
<dbReference type="EMBL" id="AP022569">
    <property type="protein sequence ID" value="BBX46268.1"/>
    <property type="molecule type" value="Genomic_DNA"/>
</dbReference>
<dbReference type="Pfam" id="PF09339">
    <property type="entry name" value="HTH_IclR"/>
    <property type="match status" value="1"/>
</dbReference>
<dbReference type="InterPro" id="IPR036390">
    <property type="entry name" value="WH_DNA-bd_sf"/>
</dbReference>
<dbReference type="PANTHER" id="PTHR30136:SF35">
    <property type="entry name" value="HTH-TYPE TRANSCRIPTIONAL REGULATOR RV1719"/>
    <property type="match status" value="1"/>
</dbReference>
<evidence type="ECO:0000313" key="4">
    <source>
        <dbReference type="EMBL" id="BBX46268.1"/>
    </source>
</evidence>
<dbReference type="KEGG" id="mcoo:MCOO_22830"/>
<dbReference type="SMART" id="SM00346">
    <property type="entry name" value="HTH_ICLR"/>
    <property type="match status" value="1"/>
</dbReference>
<dbReference type="PROSITE" id="PS51077">
    <property type="entry name" value="HTH_ICLR"/>
    <property type="match status" value="1"/>
</dbReference>
<name>A0A7I7KXR2_9MYCO</name>
<gene>
    <name evidence="4" type="ORF">MCOO_22830</name>
</gene>
<evidence type="ECO:0000313" key="5">
    <source>
        <dbReference type="Proteomes" id="UP000465866"/>
    </source>
</evidence>
<dbReference type="GO" id="GO:0003677">
    <property type="term" value="F:DNA binding"/>
    <property type="evidence" value="ECO:0007669"/>
    <property type="project" value="InterPro"/>
</dbReference>
<dbReference type="AlphaFoldDB" id="A0A7I7KXR2"/>
<dbReference type="PANTHER" id="PTHR30136">
    <property type="entry name" value="HELIX-TURN-HELIX TRANSCRIPTIONAL REGULATOR, ICLR FAMILY"/>
    <property type="match status" value="1"/>
</dbReference>
<dbReference type="Gene3D" id="3.30.450.40">
    <property type="match status" value="1"/>
</dbReference>
<keyword evidence="5" id="KW-1185">Reference proteome</keyword>
<sequence length="291" mass="31537">MRGSGSAPTERVLDIVELLSRPGRGEVRFSDVVRELSLSQGTAHAILKTLTDRGWITRNPATKAFTLGPALTLVASSLDIGRPLAHLARTSIRRLADTTDMAASVLERVGDDLVITAFENPADLSAVVQPNERIPYAPPFGIAFAAWDSADEQEAWMRRGAADDAGLHQRLRTVLTRTRERGYDVDWMTPALSQAAQAIGTLSGDAIPHTMRSVIDRLRVEFASADPLPDDSTRGAHPVATISAPILDADNRIALVLAIHPLRAMTFRQIQAAAKPLLREVDHVRNSSAAH</sequence>
<proteinExistence type="predicted"/>
<keyword evidence="1" id="KW-0805">Transcription regulation</keyword>
<dbReference type="RefSeq" id="WP_163776441.1">
    <property type="nucleotide sequence ID" value="NZ_AP022569.1"/>
</dbReference>
<evidence type="ECO:0000256" key="1">
    <source>
        <dbReference type="ARBA" id="ARBA00023015"/>
    </source>
</evidence>
<dbReference type="Gene3D" id="1.10.10.10">
    <property type="entry name" value="Winged helix-like DNA-binding domain superfamily/Winged helix DNA-binding domain"/>
    <property type="match status" value="1"/>
</dbReference>
<dbReference type="Proteomes" id="UP000465866">
    <property type="component" value="Chromosome"/>
</dbReference>
<keyword evidence="2" id="KW-0804">Transcription</keyword>
<evidence type="ECO:0000256" key="2">
    <source>
        <dbReference type="ARBA" id="ARBA00023163"/>
    </source>
</evidence>
<feature type="domain" description="HTH iclR-type" evidence="3">
    <location>
        <begin position="6"/>
        <end position="69"/>
    </location>
</feature>
<protein>
    <recommendedName>
        <fullName evidence="3">HTH iclR-type domain-containing protein</fullName>
    </recommendedName>
</protein>
<dbReference type="InterPro" id="IPR036388">
    <property type="entry name" value="WH-like_DNA-bd_sf"/>
</dbReference>
<dbReference type="SUPFAM" id="SSF46785">
    <property type="entry name" value="Winged helix' DNA-binding domain"/>
    <property type="match status" value="1"/>
</dbReference>
<organism evidence="4 5">
    <name type="scientific">Mycobacterium cookii</name>
    <dbReference type="NCBI Taxonomy" id="1775"/>
    <lineage>
        <taxon>Bacteria</taxon>
        <taxon>Bacillati</taxon>
        <taxon>Actinomycetota</taxon>
        <taxon>Actinomycetes</taxon>
        <taxon>Mycobacteriales</taxon>
        <taxon>Mycobacteriaceae</taxon>
        <taxon>Mycobacterium</taxon>
    </lineage>
</organism>
<reference evidence="4 5" key="1">
    <citation type="journal article" date="2019" name="Emerg. Microbes Infect.">
        <title>Comprehensive subspecies identification of 175 nontuberculous mycobacteria species based on 7547 genomic profiles.</title>
        <authorList>
            <person name="Matsumoto Y."/>
            <person name="Kinjo T."/>
            <person name="Motooka D."/>
            <person name="Nabeya D."/>
            <person name="Jung N."/>
            <person name="Uechi K."/>
            <person name="Horii T."/>
            <person name="Iida T."/>
            <person name="Fujita J."/>
            <person name="Nakamura S."/>
        </authorList>
    </citation>
    <scope>NUCLEOTIDE SEQUENCE [LARGE SCALE GENOMIC DNA]</scope>
    <source>
        <strain evidence="4 5">JCM 12404</strain>
    </source>
</reference>
<dbReference type="GO" id="GO:0045892">
    <property type="term" value="P:negative regulation of DNA-templated transcription"/>
    <property type="evidence" value="ECO:0007669"/>
    <property type="project" value="TreeGrafter"/>
</dbReference>
<dbReference type="GO" id="GO:0003700">
    <property type="term" value="F:DNA-binding transcription factor activity"/>
    <property type="evidence" value="ECO:0007669"/>
    <property type="project" value="TreeGrafter"/>
</dbReference>
<dbReference type="InterPro" id="IPR050707">
    <property type="entry name" value="HTH_MetabolicPath_Reg"/>
</dbReference>